<dbReference type="EMBL" id="JARBDR010000640">
    <property type="protein sequence ID" value="KAJ8310898.1"/>
    <property type="molecule type" value="Genomic_DNA"/>
</dbReference>
<dbReference type="Proteomes" id="UP001217089">
    <property type="component" value="Unassembled WGS sequence"/>
</dbReference>
<evidence type="ECO:0000256" key="3">
    <source>
        <dbReference type="ARBA" id="ARBA00022448"/>
    </source>
</evidence>
<evidence type="ECO:0000256" key="9">
    <source>
        <dbReference type="RuleBase" id="RU000488"/>
    </source>
</evidence>
<accession>A0ABQ9F0G9</accession>
<dbReference type="SUPFAM" id="SSF103506">
    <property type="entry name" value="Mitochondrial carrier"/>
    <property type="match status" value="1"/>
</dbReference>
<evidence type="ECO:0000256" key="8">
    <source>
        <dbReference type="PROSITE-ProRule" id="PRU00282"/>
    </source>
</evidence>
<comment type="caution">
    <text evidence="10">The sequence shown here is derived from an EMBL/GenBank/DDBJ whole genome shotgun (WGS) entry which is preliminary data.</text>
</comment>
<dbReference type="Gene3D" id="1.50.40.10">
    <property type="entry name" value="Mitochondrial carrier domain"/>
    <property type="match status" value="2"/>
</dbReference>
<keyword evidence="7 8" id="KW-0472">Membrane</keyword>
<evidence type="ECO:0000256" key="5">
    <source>
        <dbReference type="ARBA" id="ARBA00022737"/>
    </source>
</evidence>
<evidence type="ECO:0000256" key="6">
    <source>
        <dbReference type="ARBA" id="ARBA00022989"/>
    </source>
</evidence>
<dbReference type="InterPro" id="IPR050391">
    <property type="entry name" value="Mito_Metabolite_Transporter"/>
</dbReference>
<dbReference type="Pfam" id="PF00153">
    <property type="entry name" value="Mito_carr"/>
    <property type="match status" value="3"/>
</dbReference>
<organism evidence="10 11">
    <name type="scientific">Tegillarca granosa</name>
    <name type="common">Malaysian cockle</name>
    <name type="synonym">Anadara granosa</name>
    <dbReference type="NCBI Taxonomy" id="220873"/>
    <lineage>
        <taxon>Eukaryota</taxon>
        <taxon>Metazoa</taxon>
        <taxon>Spiralia</taxon>
        <taxon>Lophotrochozoa</taxon>
        <taxon>Mollusca</taxon>
        <taxon>Bivalvia</taxon>
        <taxon>Autobranchia</taxon>
        <taxon>Pteriomorphia</taxon>
        <taxon>Arcoida</taxon>
        <taxon>Arcoidea</taxon>
        <taxon>Arcidae</taxon>
        <taxon>Tegillarca</taxon>
    </lineage>
</organism>
<feature type="repeat" description="Solcar" evidence="8">
    <location>
        <begin position="5"/>
        <end position="94"/>
    </location>
</feature>
<dbReference type="InterPro" id="IPR018108">
    <property type="entry name" value="MCP_transmembrane"/>
</dbReference>
<gene>
    <name evidence="10" type="ORF">KUTeg_012763</name>
</gene>
<evidence type="ECO:0000256" key="1">
    <source>
        <dbReference type="ARBA" id="ARBA00004141"/>
    </source>
</evidence>
<evidence type="ECO:0000256" key="7">
    <source>
        <dbReference type="ARBA" id="ARBA00023136"/>
    </source>
</evidence>
<comment type="similarity">
    <text evidence="2 9">Belongs to the mitochondrial carrier (TC 2.A.29) family.</text>
</comment>
<evidence type="ECO:0000256" key="4">
    <source>
        <dbReference type="ARBA" id="ARBA00022692"/>
    </source>
</evidence>
<keyword evidence="5" id="KW-0677">Repeat</keyword>
<name>A0ABQ9F0G9_TEGGR</name>
<sequence>MNDWRPFLYGGLASVTAECGTFPIDTTKTRLQVQGQRIDTRLTELRYRGMSHALFRIFKEEGFHALYSGIAPALLRQATYGTIKIGVYHTLKRALVPDPRDETLSINVVCGIVAGVVSSSIANPTDVLKVRMQANGDGKNMVSSFTQIYKQEGLHGLWRVDINDNSSFLAGLVGAIASTPIDVVKTRLMNQKKLKTTVIGEGSSAVPAIYTSSLDCLVQTVKTEGFMALYKGFIPTWVRLGPWNIIFFMTYEQMKKMH</sequence>
<evidence type="ECO:0000313" key="10">
    <source>
        <dbReference type="EMBL" id="KAJ8310898.1"/>
    </source>
</evidence>
<keyword evidence="4 8" id="KW-0812">Transmembrane</keyword>
<keyword evidence="11" id="KW-1185">Reference proteome</keyword>
<dbReference type="PROSITE" id="PS50920">
    <property type="entry name" value="SOLCAR"/>
    <property type="match status" value="2"/>
</dbReference>
<proteinExistence type="inferred from homology"/>
<comment type="subcellular location">
    <subcellularLocation>
        <location evidence="1">Membrane</location>
        <topology evidence="1">Multi-pass membrane protein</topology>
    </subcellularLocation>
</comment>
<protein>
    <submittedName>
        <fullName evidence="10">Uncharacterized protein</fullName>
    </submittedName>
</protein>
<evidence type="ECO:0000256" key="2">
    <source>
        <dbReference type="ARBA" id="ARBA00006375"/>
    </source>
</evidence>
<dbReference type="PANTHER" id="PTHR45618">
    <property type="entry name" value="MITOCHONDRIAL DICARBOXYLATE CARRIER-RELATED"/>
    <property type="match status" value="1"/>
</dbReference>
<dbReference type="InterPro" id="IPR023395">
    <property type="entry name" value="MCP_dom_sf"/>
</dbReference>
<feature type="repeat" description="Solcar" evidence="8">
    <location>
        <begin position="158"/>
        <end position="257"/>
    </location>
</feature>
<reference evidence="10 11" key="1">
    <citation type="submission" date="2022-12" db="EMBL/GenBank/DDBJ databases">
        <title>Chromosome-level genome of Tegillarca granosa.</title>
        <authorList>
            <person name="Kim J."/>
        </authorList>
    </citation>
    <scope>NUCLEOTIDE SEQUENCE [LARGE SCALE GENOMIC DNA]</scope>
    <source>
        <strain evidence="10">Teg-2019</strain>
        <tissue evidence="10">Adductor muscle</tissue>
    </source>
</reference>
<keyword evidence="3 9" id="KW-0813">Transport</keyword>
<keyword evidence="6" id="KW-1133">Transmembrane helix</keyword>
<evidence type="ECO:0000313" key="11">
    <source>
        <dbReference type="Proteomes" id="UP001217089"/>
    </source>
</evidence>